<protein>
    <recommendedName>
        <fullName evidence="4">HTH gntR-type domain-containing protein</fullName>
    </recommendedName>
</protein>
<evidence type="ECO:0000256" key="1">
    <source>
        <dbReference type="ARBA" id="ARBA00023015"/>
    </source>
</evidence>
<evidence type="ECO:0000313" key="5">
    <source>
        <dbReference type="EMBL" id="GIH22987.1"/>
    </source>
</evidence>
<evidence type="ECO:0000256" key="3">
    <source>
        <dbReference type="ARBA" id="ARBA00023163"/>
    </source>
</evidence>
<evidence type="ECO:0000313" key="6">
    <source>
        <dbReference type="Proteomes" id="UP000640052"/>
    </source>
</evidence>
<dbReference type="InterPro" id="IPR036390">
    <property type="entry name" value="WH_DNA-bd_sf"/>
</dbReference>
<dbReference type="AlphaFoldDB" id="A0A919Q631"/>
<organism evidence="5 6">
    <name type="scientific">Acrocarpospora phusangensis</name>
    <dbReference type="NCBI Taxonomy" id="1070424"/>
    <lineage>
        <taxon>Bacteria</taxon>
        <taxon>Bacillati</taxon>
        <taxon>Actinomycetota</taxon>
        <taxon>Actinomycetes</taxon>
        <taxon>Streptosporangiales</taxon>
        <taxon>Streptosporangiaceae</taxon>
        <taxon>Acrocarpospora</taxon>
    </lineage>
</organism>
<keyword evidence="2" id="KW-0238">DNA-binding</keyword>
<evidence type="ECO:0000259" key="4">
    <source>
        <dbReference type="PROSITE" id="PS50949"/>
    </source>
</evidence>
<reference evidence="5" key="1">
    <citation type="submission" date="2021-01" db="EMBL/GenBank/DDBJ databases">
        <title>Whole genome shotgun sequence of Acrocarpospora phusangensis NBRC 108782.</title>
        <authorList>
            <person name="Komaki H."/>
            <person name="Tamura T."/>
        </authorList>
    </citation>
    <scope>NUCLEOTIDE SEQUENCE</scope>
    <source>
        <strain evidence="5">NBRC 108782</strain>
    </source>
</reference>
<dbReference type="SUPFAM" id="SSF46785">
    <property type="entry name" value="Winged helix' DNA-binding domain"/>
    <property type="match status" value="1"/>
</dbReference>
<dbReference type="InterPro" id="IPR050679">
    <property type="entry name" value="Bact_HTH_transcr_reg"/>
</dbReference>
<dbReference type="Pfam" id="PF00392">
    <property type="entry name" value="GntR"/>
    <property type="match status" value="1"/>
</dbReference>
<gene>
    <name evidence="5" type="ORF">Aph01nite_12970</name>
</gene>
<dbReference type="CDD" id="cd07377">
    <property type="entry name" value="WHTH_GntR"/>
    <property type="match status" value="1"/>
</dbReference>
<keyword evidence="6" id="KW-1185">Reference proteome</keyword>
<dbReference type="PANTHER" id="PTHR44846:SF1">
    <property type="entry name" value="MANNOSYL-D-GLYCERATE TRANSPORT_METABOLISM SYSTEM REPRESSOR MNGR-RELATED"/>
    <property type="match status" value="1"/>
</dbReference>
<dbReference type="Gene3D" id="1.10.10.10">
    <property type="entry name" value="Winged helix-like DNA-binding domain superfamily/Winged helix DNA-binding domain"/>
    <property type="match status" value="1"/>
</dbReference>
<dbReference type="Proteomes" id="UP000640052">
    <property type="component" value="Unassembled WGS sequence"/>
</dbReference>
<dbReference type="InterPro" id="IPR036388">
    <property type="entry name" value="WH-like_DNA-bd_sf"/>
</dbReference>
<name>A0A919Q631_9ACTN</name>
<dbReference type="SMART" id="SM00345">
    <property type="entry name" value="HTH_GNTR"/>
    <property type="match status" value="1"/>
</dbReference>
<dbReference type="PANTHER" id="PTHR44846">
    <property type="entry name" value="MANNOSYL-D-GLYCERATE TRANSPORT/METABOLISM SYSTEM REPRESSOR MNGR-RELATED"/>
    <property type="match status" value="1"/>
</dbReference>
<comment type="caution">
    <text evidence="5">The sequence shown here is derived from an EMBL/GenBank/DDBJ whole genome shotgun (WGS) entry which is preliminary data.</text>
</comment>
<dbReference type="PROSITE" id="PS50949">
    <property type="entry name" value="HTH_GNTR"/>
    <property type="match status" value="1"/>
</dbReference>
<accession>A0A919Q631</accession>
<keyword evidence="3" id="KW-0804">Transcription</keyword>
<dbReference type="EMBL" id="BOOA01000007">
    <property type="protein sequence ID" value="GIH22987.1"/>
    <property type="molecule type" value="Genomic_DNA"/>
</dbReference>
<dbReference type="GO" id="GO:0003677">
    <property type="term" value="F:DNA binding"/>
    <property type="evidence" value="ECO:0007669"/>
    <property type="project" value="UniProtKB-KW"/>
</dbReference>
<dbReference type="GO" id="GO:0003700">
    <property type="term" value="F:DNA-binding transcription factor activity"/>
    <property type="evidence" value="ECO:0007669"/>
    <property type="project" value="InterPro"/>
</dbReference>
<feature type="domain" description="HTH gntR-type" evidence="4">
    <location>
        <begin position="25"/>
        <end position="93"/>
    </location>
</feature>
<dbReference type="PRINTS" id="PR00035">
    <property type="entry name" value="HTHGNTR"/>
</dbReference>
<dbReference type="InterPro" id="IPR000524">
    <property type="entry name" value="Tscrpt_reg_HTH_GntR"/>
</dbReference>
<dbReference type="GO" id="GO:0045892">
    <property type="term" value="P:negative regulation of DNA-templated transcription"/>
    <property type="evidence" value="ECO:0007669"/>
    <property type="project" value="TreeGrafter"/>
</dbReference>
<keyword evidence="1" id="KW-0805">Transcription regulation</keyword>
<sequence length="98" mass="10841">MMKCGFLQVSVVAYGRRVIVWKPNLPKSDQIANIIRERIADGTYRPDEAVPSQFQLVEEFGVARGTARKAVVKLMESGDVYTVRGLGTFVSPPKQPSS</sequence>
<proteinExistence type="predicted"/>
<evidence type="ECO:0000256" key="2">
    <source>
        <dbReference type="ARBA" id="ARBA00023125"/>
    </source>
</evidence>